<evidence type="ECO:0000313" key="3">
    <source>
        <dbReference type="Proteomes" id="UP001595844"/>
    </source>
</evidence>
<proteinExistence type="predicted"/>
<feature type="transmembrane region" description="Helical" evidence="1">
    <location>
        <begin position="21"/>
        <end position="45"/>
    </location>
</feature>
<gene>
    <name evidence="2" type="ORF">ACFO5K_24870</name>
</gene>
<keyword evidence="1" id="KW-1133">Transmembrane helix</keyword>
<evidence type="ECO:0000313" key="2">
    <source>
        <dbReference type="EMBL" id="MFC4377319.1"/>
    </source>
</evidence>
<name>A0ABV8VMM2_9NOCA</name>
<feature type="transmembrane region" description="Helical" evidence="1">
    <location>
        <begin position="57"/>
        <end position="80"/>
    </location>
</feature>
<dbReference type="RefSeq" id="WP_378567796.1">
    <property type="nucleotide sequence ID" value="NZ_JBHSDL010000030.1"/>
</dbReference>
<dbReference type="Proteomes" id="UP001595844">
    <property type="component" value="Unassembled WGS sequence"/>
</dbReference>
<keyword evidence="1" id="KW-0472">Membrane</keyword>
<keyword evidence="1" id="KW-0812">Transmembrane</keyword>
<evidence type="ECO:0000256" key="1">
    <source>
        <dbReference type="SAM" id="Phobius"/>
    </source>
</evidence>
<sequence>MSVHARPARALATMRLDAVDLITGGLLMIAVGLAMIGPLVAALLIRHSGAGPTETVSTMSLTLLVIAVVVSISAGAALCVTARRRRDSGRDLN</sequence>
<organism evidence="2 3">
    <name type="scientific">Nocardia halotolerans</name>
    <dbReference type="NCBI Taxonomy" id="1755878"/>
    <lineage>
        <taxon>Bacteria</taxon>
        <taxon>Bacillati</taxon>
        <taxon>Actinomycetota</taxon>
        <taxon>Actinomycetes</taxon>
        <taxon>Mycobacteriales</taxon>
        <taxon>Nocardiaceae</taxon>
        <taxon>Nocardia</taxon>
    </lineage>
</organism>
<comment type="caution">
    <text evidence="2">The sequence shown here is derived from an EMBL/GenBank/DDBJ whole genome shotgun (WGS) entry which is preliminary data.</text>
</comment>
<dbReference type="EMBL" id="JBHSDL010000030">
    <property type="protein sequence ID" value="MFC4377319.1"/>
    <property type="molecule type" value="Genomic_DNA"/>
</dbReference>
<keyword evidence="3" id="KW-1185">Reference proteome</keyword>
<reference evidence="3" key="1">
    <citation type="journal article" date="2019" name="Int. J. Syst. Evol. Microbiol.">
        <title>The Global Catalogue of Microorganisms (GCM) 10K type strain sequencing project: providing services to taxonomists for standard genome sequencing and annotation.</title>
        <authorList>
            <consortium name="The Broad Institute Genomics Platform"/>
            <consortium name="The Broad Institute Genome Sequencing Center for Infectious Disease"/>
            <person name="Wu L."/>
            <person name="Ma J."/>
        </authorList>
    </citation>
    <scope>NUCLEOTIDE SEQUENCE [LARGE SCALE GENOMIC DNA]</scope>
    <source>
        <strain evidence="3">IBRC-M 10490</strain>
    </source>
</reference>
<accession>A0ABV8VMM2</accession>
<protein>
    <submittedName>
        <fullName evidence="2">Uncharacterized protein</fullName>
    </submittedName>
</protein>